<dbReference type="InterPro" id="IPR030869">
    <property type="entry name" value="MqnD"/>
</dbReference>
<comment type="pathway">
    <text evidence="1 4">Quinol/quinone metabolism; menaquinone biosynthesis.</text>
</comment>
<sequence length="278" mass="29743">MRVLEFGFSPCPNDTFAFHALVNGLVGPLDLDIRPFMADVERLNHLALRGHLPLTKLSFHALGHVLGDYALLRSGAALGRGCGPLVVARPGFDPERLARTTVAVPGRMTTAHLLLSLYLGQRPMVCPMEFSQVMPAVAAGSFDAGLVIHEGRFTYQQYGLTSILDLGQWWEQETGRPIPLGCIAARRDLGPELIGRLELALAASVRAAWRDPAASQGFVLAHAQELSPEVTSQHIALYVNDFSADLGAEGLAAVEEMLARGRGSGLLPPPAGPLGLDT</sequence>
<proteinExistence type="inferred from homology"/>
<dbReference type="PANTHER" id="PTHR37167:SF1">
    <property type="entry name" value="1,4-DIHYDROXY-6-NAPHTOATE SYNTHASE"/>
    <property type="match status" value="1"/>
</dbReference>
<evidence type="ECO:0000313" key="6">
    <source>
        <dbReference type="Proteomes" id="UP000009047"/>
    </source>
</evidence>
<feature type="active site" description="Proton acceptor" evidence="4">
    <location>
        <position position="149"/>
    </location>
</feature>
<dbReference type="eggNOG" id="COG2107">
    <property type="taxonomic scope" value="Bacteria"/>
</dbReference>
<dbReference type="HAMAP" id="MF_00996">
    <property type="entry name" value="MqnD"/>
    <property type="match status" value="1"/>
</dbReference>
<dbReference type="KEGG" id="dbr:Deba_2374"/>
<evidence type="ECO:0000256" key="2">
    <source>
        <dbReference type="ARBA" id="ARBA00022428"/>
    </source>
</evidence>
<dbReference type="CDD" id="cd13635">
    <property type="entry name" value="PBP2_Ttha1568_Mqnd"/>
    <property type="match status" value="1"/>
</dbReference>
<evidence type="ECO:0000313" key="5">
    <source>
        <dbReference type="EMBL" id="ADK85736.1"/>
    </source>
</evidence>
<comment type="catalytic activity">
    <reaction evidence="4">
        <text>cyclic dehypoxanthinylfutalosinate = 1,4-dihydroxy-6-naphthoate + dihydroxyacetone</text>
        <dbReference type="Rhea" id="RHEA:33087"/>
        <dbReference type="ChEBI" id="CHEBI:16016"/>
        <dbReference type="ChEBI" id="CHEBI:64254"/>
        <dbReference type="ChEBI" id="CHEBI:64270"/>
        <dbReference type="EC" id="4.1.99.29"/>
    </reaction>
</comment>
<keyword evidence="3 4" id="KW-0456">Lyase</keyword>
<dbReference type="PANTHER" id="PTHR37167">
    <property type="entry name" value="1,4-DIHYDROXY-6-NAPHTOATE SYNTHASE"/>
    <property type="match status" value="1"/>
</dbReference>
<dbReference type="InterPro" id="IPR003773">
    <property type="entry name" value="Menaquinone_biosynth"/>
</dbReference>
<dbReference type="UniPathway" id="UPA00079"/>
<dbReference type="HOGENOM" id="CLU_070326_0_0_7"/>
<dbReference type="Pfam" id="PF02621">
    <property type="entry name" value="VitK2_biosynth"/>
    <property type="match status" value="1"/>
</dbReference>
<dbReference type="EC" id="4.1.99.29" evidence="4"/>
<protein>
    <recommendedName>
        <fullName evidence="4">1,4-dihydroxy-6-naphtoate synthase</fullName>
        <ecNumber evidence="4">4.1.99.29</ecNumber>
    </recommendedName>
    <alternativeName>
        <fullName evidence="4">Menaquinone biosynthetic enzyme MqnD</fullName>
    </alternativeName>
</protein>
<dbReference type="Gene3D" id="3.40.190.10">
    <property type="entry name" value="Periplasmic binding protein-like II"/>
    <property type="match status" value="2"/>
</dbReference>
<keyword evidence="6" id="KW-1185">Reference proteome</keyword>
<reference evidence="5 6" key="1">
    <citation type="journal article" date="2010" name="Stand. Genomic Sci.">
        <title>Complete genome sequence of Desulfarculus baarsii type strain (2st14).</title>
        <authorList>
            <person name="Sun H."/>
            <person name="Spring S."/>
            <person name="Lapidus A."/>
            <person name="Davenport K."/>
            <person name="Del Rio T.G."/>
            <person name="Tice H."/>
            <person name="Nolan M."/>
            <person name="Copeland A."/>
            <person name="Cheng J.F."/>
            <person name="Lucas S."/>
            <person name="Tapia R."/>
            <person name="Goodwin L."/>
            <person name="Pitluck S."/>
            <person name="Ivanova N."/>
            <person name="Pagani I."/>
            <person name="Mavromatis K."/>
            <person name="Ovchinnikova G."/>
            <person name="Pati A."/>
            <person name="Chen A."/>
            <person name="Palaniappan K."/>
            <person name="Hauser L."/>
            <person name="Chang Y.J."/>
            <person name="Jeffries C.D."/>
            <person name="Detter J.C."/>
            <person name="Han C."/>
            <person name="Rohde M."/>
            <person name="Brambilla E."/>
            <person name="Goker M."/>
            <person name="Woyke T."/>
            <person name="Bristow J."/>
            <person name="Eisen J.A."/>
            <person name="Markowitz V."/>
            <person name="Hugenholtz P."/>
            <person name="Kyrpides N.C."/>
            <person name="Klenk H.P."/>
            <person name="Land M."/>
        </authorList>
    </citation>
    <scope>NUCLEOTIDE SEQUENCE [LARGE SCALE GENOMIC DNA]</scope>
    <source>
        <strain evidence="6">ATCC 33931 / DSM 2075 / LMG 7858 / VKM B-1802 / 2st14</strain>
    </source>
</reference>
<organism evidence="5 6">
    <name type="scientific">Desulfarculus baarsii (strain ATCC 33931 / DSM 2075 / LMG 7858 / VKM B-1802 / 2st14)</name>
    <dbReference type="NCBI Taxonomy" id="644282"/>
    <lineage>
        <taxon>Bacteria</taxon>
        <taxon>Pseudomonadati</taxon>
        <taxon>Thermodesulfobacteriota</taxon>
        <taxon>Desulfarculia</taxon>
        <taxon>Desulfarculales</taxon>
        <taxon>Desulfarculaceae</taxon>
        <taxon>Desulfarculus</taxon>
    </lineage>
</organism>
<dbReference type="EMBL" id="CP002085">
    <property type="protein sequence ID" value="ADK85736.1"/>
    <property type="molecule type" value="Genomic_DNA"/>
</dbReference>
<evidence type="ECO:0000256" key="1">
    <source>
        <dbReference type="ARBA" id="ARBA00004863"/>
    </source>
</evidence>
<dbReference type="OrthoDB" id="9809439at2"/>
<feature type="binding site" evidence="4">
    <location>
        <begin position="56"/>
        <end position="58"/>
    </location>
    <ligand>
        <name>substrate</name>
    </ligand>
</feature>
<dbReference type="RefSeq" id="WP_013259175.1">
    <property type="nucleotide sequence ID" value="NC_014365.1"/>
</dbReference>
<dbReference type="AlphaFoldDB" id="E1QJJ3"/>
<name>E1QJJ3_DESB2</name>
<dbReference type="Proteomes" id="UP000009047">
    <property type="component" value="Chromosome"/>
</dbReference>
<evidence type="ECO:0000256" key="3">
    <source>
        <dbReference type="ARBA" id="ARBA00023239"/>
    </source>
</evidence>
<dbReference type="GO" id="GO:0009234">
    <property type="term" value="P:menaquinone biosynthetic process"/>
    <property type="evidence" value="ECO:0007669"/>
    <property type="project" value="UniProtKB-UniRule"/>
</dbReference>
<comment type="similarity">
    <text evidence="4">Belongs to the MqnA/MqnD family. MqnD subfamily.</text>
</comment>
<comment type="function">
    <text evidence="4">Catalyzes the conversion of cyclic dehypoxanthine futalosine (cyclic DHFL) into 1,4-dihydroxy-6-naphthoate, a step in the biosynthesis of menaquinone (MK, vitamin K2).</text>
</comment>
<keyword evidence="2 4" id="KW-0474">Menaquinone biosynthesis</keyword>
<evidence type="ECO:0000256" key="4">
    <source>
        <dbReference type="HAMAP-Rule" id="MF_00996"/>
    </source>
</evidence>
<feature type="binding site" evidence="4">
    <location>
        <begin position="110"/>
        <end position="111"/>
    </location>
    <ligand>
        <name>substrate</name>
    </ligand>
</feature>
<gene>
    <name evidence="4" type="primary">mqnD</name>
    <name evidence="5" type="ordered locus">Deba_2374</name>
</gene>
<accession>E1QJJ3</accession>
<dbReference type="SUPFAM" id="SSF53850">
    <property type="entry name" value="Periplasmic binding protein-like II"/>
    <property type="match status" value="1"/>
</dbReference>
<dbReference type="GO" id="GO:0016830">
    <property type="term" value="F:carbon-carbon lyase activity"/>
    <property type="evidence" value="ECO:0007669"/>
    <property type="project" value="UniProtKB-UniRule"/>
</dbReference>
<dbReference type="STRING" id="644282.Deba_2374"/>